<evidence type="ECO:0000259" key="4">
    <source>
        <dbReference type="PROSITE" id="PS01124"/>
    </source>
</evidence>
<dbReference type="InterPro" id="IPR037923">
    <property type="entry name" value="HTH-like"/>
</dbReference>
<proteinExistence type="predicted"/>
<dbReference type="Gene3D" id="1.10.10.60">
    <property type="entry name" value="Homeodomain-like"/>
    <property type="match status" value="1"/>
</dbReference>
<dbReference type="GO" id="GO:0003700">
    <property type="term" value="F:DNA-binding transcription factor activity"/>
    <property type="evidence" value="ECO:0007669"/>
    <property type="project" value="InterPro"/>
</dbReference>
<sequence length="293" mass="34028">MDSGDHIPDISYRPPSIEESGIEILDLDLFRARLERYHFDPYQPHRVNYFCFLYITEGKGEHFIDFQRYPYHSGSVIFINPNQVHAFDPDDRPQGKMINMTPSFFASSAANIRTSYFIPTHLNRASSPVLQLSPQLDQSCHTLLEEVRLAQKEGADDDLVVQLLFIALLVKLGRQRQSHLAHLSEQQKERFGQFLTLVEQHYLETREANQYTQWMHISYKSLNQLCKACCGQTAKQLIDFRTVLEIKRKLVLDGLSTQETASDLSFEDTTYLNKYFKRLTGQTPAAFKRDNER</sequence>
<dbReference type="InterPro" id="IPR014710">
    <property type="entry name" value="RmlC-like_jellyroll"/>
</dbReference>
<dbReference type="Pfam" id="PF02311">
    <property type="entry name" value="AraC_binding"/>
    <property type="match status" value="1"/>
</dbReference>
<dbReference type="SUPFAM" id="SSF51215">
    <property type="entry name" value="Regulatory protein AraC"/>
    <property type="match status" value="1"/>
</dbReference>
<name>A0A1G8SW75_9GAMM</name>
<dbReference type="Gene3D" id="2.60.120.10">
    <property type="entry name" value="Jelly Rolls"/>
    <property type="match status" value="1"/>
</dbReference>
<dbReference type="PANTHER" id="PTHR43280:SF32">
    <property type="entry name" value="TRANSCRIPTIONAL REGULATORY PROTEIN"/>
    <property type="match status" value="1"/>
</dbReference>
<dbReference type="InterPro" id="IPR018060">
    <property type="entry name" value="HTH_AraC"/>
</dbReference>
<dbReference type="InterPro" id="IPR003313">
    <property type="entry name" value="AraC-bd"/>
</dbReference>
<dbReference type="PROSITE" id="PS01124">
    <property type="entry name" value="HTH_ARAC_FAMILY_2"/>
    <property type="match status" value="1"/>
</dbReference>
<dbReference type="EMBL" id="FNEM01000007">
    <property type="protein sequence ID" value="SDJ33499.1"/>
    <property type="molecule type" value="Genomic_DNA"/>
</dbReference>
<dbReference type="OrthoDB" id="9814125at2"/>
<organism evidence="5 6">
    <name type="scientific">Ferrimonas sediminum</name>
    <dbReference type="NCBI Taxonomy" id="718193"/>
    <lineage>
        <taxon>Bacteria</taxon>
        <taxon>Pseudomonadati</taxon>
        <taxon>Pseudomonadota</taxon>
        <taxon>Gammaproteobacteria</taxon>
        <taxon>Alteromonadales</taxon>
        <taxon>Ferrimonadaceae</taxon>
        <taxon>Ferrimonas</taxon>
    </lineage>
</organism>
<keyword evidence="1" id="KW-0805">Transcription regulation</keyword>
<evidence type="ECO:0000313" key="6">
    <source>
        <dbReference type="Proteomes" id="UP000199527"/>
    </source>
</evidence>
<evidence type="ECO:0000256" key="2">
    <source>
        <dbReference type="ARBA" id="ARBA00023125"/>
    </source>
</evidence>
<dbReference type="InterPro" id="IPR009057">
    <property type="entry name" value="Homeodomain-like_sf"/>
</dbReference>
<keyword evidence="6" id="KW-1185">Reference proteome</keyword>
<dbReference type="GO" id="GO:0043565">
    <property type="term" value="F:sequence-specific DNA binding"/>
    <property type="evidence" value="ECO:0007669"/>
    <property type="project" value="InterPro"/>
</dbReference>
<keyword evidence="3" id="KW-0804">Transcription</keyword>
<evidence type="ECO:0000313" key="5">
    <source>
        <dbReference type="EMBL" id="SDJ33499.1"/>
    </source>
</evidence>
<dbReference type="RefSeq" id="WP_090365117.1">
    <property type="nucleotide sequence ID" value="NZ_FNEM01000007.1"/>
</dbReference>
<dbReference type="SUPFAM" id="SSF46689">
    <property type="entry name" value="Homeodomain-like"/>
    <property type="match status" value="1"/>
</dbReference>
<reference evidence="6" key="1">
    <citation type="submission" date="2016-10" db="EMBL/GenBank/DDBJ databases">
        <authorList>
            <person name="Varghese N."/>
            <person name="Submissions S."/>
        </authorList>
    </citation>
    <scope>NUCLEOTIDE SEQUENCE [LARGE SCALE GENOMIC DNA]</scope>
    <source>
        <strain evidence="6">DSM 23317</strain>
    </source>
</reference>
<dbReference type="SMART" id="SM00342">
    <property type="entry name" value="HTH_ARAC"/>
    <property type="match status" value="1"/>
</dbReference>
<feature type="domain" description="HTH araC/xylS-type" evidence="4">
    <location>
        <begin position="192"/>
        <end position="290"/>
    </location>
</feature>
<dbReference type="Pfam" id="PF12833">
    <property type="entry name" value="HTH_18"/>
    <property type="match status" value="1"/>
</dbReference>
<gene>
    <name evidence="5" type="ORF">SAMN04488540_10731</name>
</gene>
<dbReference type="PANTHER" id="PTHR43280">
    <property type="entry name" value="ARAC-FAMILY TRANSCRIPTIONAL REGULATOR"/>
    <property type="match status" value="1"/>
</dbReference>
<dbReference type="AlphaFoldDB" id="A0A1G8SW75"/>
<protein>
    <submittedName>
        <fullName evidence="5">AraC-type DNA-binding protein</fullName>
    </submittedName>
</protein>
<evidence type="ECO:0000256" key="1">
    <source>
        <dbReference type="ARBA" id="ARBA00023015"/>
    </source>
</evidence>
<keyword evidence="2 5" id="KW-0238">DNA-binding</keyword>
<dbReference type="Proteomes" id="UP000199527">
    <property type="component" value="Unassembled WGS sequence"/>
</dbReference>
<accession>A0A1G8SW75</accession>
<evidence type="ECO:0000256" key="3">
    <source>
        <dbReference type="ARBA" id="ARBA00023163"/>
    </source>
</evidence>